<dbReference type="SUPFAM" id="SSF53474">
    <property type="entry name" value="alpha/beta-Hydrolases"/>
    <property type="match status" value="1"/>
</dbReference>
<dbReference type="GO" id="GO:0016787">
    <property type="term" value="F:hydrolase activity"/>
    <property type="evidence" value="ECO:0007669"/>
    <property type="project" value="UniProtKB-KW"/>
</dbReference>
<evidence type="ECO:0000313" key="4">
    <source>
        <dbReference type="Proteomes" id="UP000309215"/>
    </source>
</evidence>
<dbReference type="PRINTS" id="PR00111">
    <property type="entry name" value="ABHYDROLASE"/>
</dbReference>
<feature type="domain" description="AB hydrolase-1" evidence="2">
    <location>
        <begin position="21"/>
        <end position="245"/>
    </location>
</feature>
<evidence type="ECO:0000313" key="3">
    <source>
        <dbReference type="EMBL" id="TKD11748.1"/>
    </source>
</evidence>
<organism evidence="3 4">
    <name type="scientific">Polyangium fumosum</name>
    <dbReference type="NCBI Taxonomy" id="889272"/>
    <lineage>
        <taxon>Bacteria</taxon>
        <taxon>Pseudomonadati</taxon>
        <taxon>Myxococcota</taxon>
        <taxon>Polyangia</taxon>
        <taxon>Polyangiales</taxon>
        <taxon>Polyangiaceae</taxon>
        <taxon>Polyangium</taxon>
    </lineage>
</organism>
<keyword evidence="4" id="KW-1185">Reference proteome</keyword>
<name>A0A4U1JH74_9BACT</name>
<dbReference type="PANTHER" id="PTHR43798:SF31">
    <property type="entry name" value="AB HYDROLASE SUPERFAMILY PROTEIN YCLE"/>
    <property type="match status" value="1"/>
</dbReference>
<keyword evidence="1 3" id="KW-0378">Hydrolase</keyword>
<evidence type="ECO:0000259" key="2">
    <source>
        <dbReference type="Pfam" id="PF00561"/>
    </source>
</evidence>
<accession>A0A4U1JH74</accession>
<dbReference type="PANTHER" id="PTHR43798">
    <property type="entry name" value="MONOACYLGLYCEROL LIPASE"/>
    <property type="match status" value="1"/>
</dbReference>
<protein>
    <submittedName>
        <fullName evidence="3">Alpha/beta fold hydrolase</fullName>
    </submittedName>
</protein>
<dbReference type="InterPro" id="IPR000073">
    <property type="entry name" value="AB_hydrolase_1"/>
</dbReference>
<dbReference type="OrthoDB" id="5342129at2"/>
<dbReference type="AlphaFoldDB" id="A0A4U1JH74"/>
<dbReference type="RefSeq" id="WP_136928022.1">
    <property type="nucleotide sequence ID" value="NZ_SSMQ01000005.1"/>
</dbReference>
<proteinExistence type="predicted"/>
<gene>
    <name evidence="3" type="ORF">E8A74_06315</name>
</gene>
<dbReference type="EMBL" id="SSMQ01000005">
    <property type="protein sequence ID" value="TKD11748.1"/>
    <property type="molecule type" value="Genomic_DNA"/>
</dbReference>
<reference evidence="3 4" key="1">
    <citation type="submission" date="2019-04" db="EMBL/GenBank/DDBJ databases">
        <authorList>
            <person name="Li Y."/>
            <person name="Wang J."/>
        </authorList>
    </citation>
    <scope>NUCLEOTIDE SEQUENCE [LARGE SCALE GENOMIC DNA]</scope>
    <source>
        <strain evidence="3 4">DSM 14668</strain>
    </source>
</reference>
<dbReference type="GO" id="GO:0016020">
    <property type="term" value="C:membrane"/>
    <property type="evidence" value="ECO:0007669"/>
    <property type="project" value="TreeGrafter"/>
</dbReference>
<sequence length="274" mass="29640">MPHIHVDGCEIHYEVKGRGEVVLLLHGLGSSLLDWEMQIPALAERYTVVAVDMRGHGRSGKPPGPYRISSFAADVAQVMRALALGPAHVVGISMGGMIGFQLAVDHPSLVRSLVVVNSAPAFVPRTLRERLAVVQRIVALRVLGLPGFARKIAEKNLPRPDQEALRRKLAARLAQNDAAAYRAASYAILGWSVAERIGTIRCPVLVVTGDQDYTPVAAKEAYAARIPRARVAVVADSRHCTPIDQPEAFNQLLLDFLKEHATAPAEHGEVCHGT</sequence>
<dbReference type="Gene3D" id="3.40.50.1820">
    <property type="entry name" value="alpha/beta hydrolase"/>
    <property type="match status" value="1"/>
</dbReference>
<dbReference type="Pfam" id="PF00561">
    <property type="entry name" value="Abhydrolase_1"/>
    <property type="match status" value="1"/>
</dbReference>
<comment type="caution">
    <text evidence="3">The sequence shown here is derived from an EMBL/GenBank/DDBJ whole genome shotgun (WGS) entry which is preliminary data.</text>
</comment>
<dbReference type="InterPro" id="IPR050266">
    <property type="entry name" value="AB_hydrolase_sf"/>
</dbReference>
<dbReference type="InterPro" id="IPR029058">
    <property type="entry name" value="AB_hydrolase_fold"/>
</dbReference>
<evidence type="ECO:0000256" key="1">
    <source>
        <dbReference type="ARBA" id="ARBA00022801"/>
    </source>
</evidence>
<dbReference type="Proteomes" id="UP000309215">
    <property type="component" value="Unassembled WGS sequence"/>
</dbReference>